<feature type="domain" description="Alpha-N-acetylglucosaminidase C-terminal" evidence="5">
    <location>
        <begin position="534"/>
        <end position="801"/>
    </location>
</feature>
<feature type="domain" description="Alpha-N-acetylglucosaminidase tim-barrel" evidence="3">
    <location>
        <begin position="191"/>
        <end position="525"/>
    </location>
</feature>
<dbReference type="Pfam" id="PF05089">
    <property type="entry name" value="NAGLU"/>
    <property type="match status" value="1"/>
</dbReference>
<keyword evidence="1" id="KW-0378">Hydrolase</keyword>
<comment type="caution">
    <text evidence="6">The sequence shown here is derived from an EMBL/GenBank/DDBJ whole genome shotgun (WGS) entry which is preliminary data.</text>
</comment>
<dbReference type="Gene3D" id="3.20.20.80">
    <property type="entry name" value="Glycosidases"/>
    <property type="match status" value="1"/>
</dbReference>
<dbReference type="Pfam" id="PF12971">
    <property type="entry name" value="NAGLU_N"/>
    <property type="match status" value="1"/>
</dbReference>
<dbReference type="InterPro" id="IPR024733">
    <property type="entry name" value="NAGLU_tim-barrel"/>
</dbReference>
<dbReference type="Gene3D" id="1.20.120.670">
    <property type="entry name" value="N-acetyl-b-d-glucoasminidase"/>
    <property type="match status" value="1"/>
</dbReference>
<evidence type="ECO:0000256" key="2">
    <source>
        <dbReference type="SAM" id="MobiDB-lite"/>
    </source>
</evidence>
<protein>
    <submittedName>
        <fullName evidence="6">Alpha-N-acetylglucosaminidase</fullName>
    </submittedName>
</protein>
<dbReference type="PANTHER" id="PTHR12872:SF1">
    <property type="entry name" value="ALPHA-N-ACETYLGLUCOSAMINIDASE"/>
    <property type="match status" value="1"/>
</dbReference>
<sequence length="809" mass="90695">MGPARWRWNARWDWPVGSPRGCRRGRRQRRVNRTSPSARRMGMFQPADDRIPPMQSFSRRSLLVGTAATAAVIGSGLPASARTSGTTSHPEPINIRDIRAAITRLIGRDDVFSIRKLTPQPGEADAFEIDTFEGRVLLSGTSGVATISAFHWWLKYVAGQHLSTNGDRISLPATLPLPTAKIRMSTELTERYAYNFTVFGYTSPWWTWSDWERELDYLAASGTNRALALIGMERVWYDTFLDFGMDELAVRQWIAQPALQPWQWYGETTGYDENASGYSGPVSVDLMDRRVELGEKIVQRMRSLNITPVFPAFTGQVPDQAFADLHPDTHIPAQGDYAGHPRPYWLDTTEALYAPVAARFYEAQTALFGKTTHYSGDLFHEVDTDGLPAVLDGANLGDAAKAVQDELERAVPGATWLLQGWQHNPQLEVLNAVDENRVIVLDLDSDDSRKWEDTEAYWGVPWCWGTIQNFGGRLGMFGNLIEPGRTFPQVRTATRRKRLVGSAMVLEGTHNNPVVADLLGEMTWRRTSVDLEPWILGYAKRRYGSDDPHAAAAWKILLRTAYSYASTGHSTGEGPFETPFAAWPTLNLRSASNFGPNEWRYDPAEFAPVLGEMLAVAPAVRSLPTYRYDLVDVTRQILANRGRLLHKKLREAYEAGDRQGLTRHSNRFLRALDLSSQILATDRNWLLGPWLESAKAWGGNAEESHLLEWNARSILTIWTEKALGGGGLHDYANRDWQGLLGSYYKPRWQRFLTALPGTISTGVEPDLEAEWDQHGLTWTQQTETYPTQPTGDPYTVASQIASELAGDPV</sequence>
<dbReference type="EMBL" id="SMKX01000001">
    <property type="protein sequence ID" value="TDD63386.1"/>
    <property type="molecule type" value="Genomic_DNA"/>
</dbReference>
<organism evidence="6 7">
    <name type="scientific">Kribbella antibiotica</name>
    <dbReference type="NCBI Taxonomy" id="190195"/>
    <lineage>
        <taxon>Bacteria</taxon>
        <taxon>Bacillati</taxon>
        <taxon>Actinomycetota</taxon>
        <taxon>Actinomycetes</taxon>
        <taxon>Propionibacteriales</taxon>
        <taxon>Kribbellaceae</taxon>
        <taxon>Kribbella</taxon>
    </lineage>
</organism>
<dbReference type="InterPro" id="IPR029018">
    <property type="entry name" value="Hex-like_dom2"/>
</dbReference>
<dbReference type="GO" id="GO:0016787">
    <property type="term" value="F:hydrolase activity"/>
    <property type="evidence" value="ECO:0007669"/>
    <property type="project" value="UniProtKB-KW"/>
</dbReference>
<feature type="compositionally biased region" description="Basic residues" evidence="2">
    <location>
        <begin position="22"/>
        <end position="32"/>
    </location>
</feature>
<accession>A0A4R4ZYF2</accession>
<reference evidence="6 7" key="1">
    <citation type="submission" date="2019-03" db="EMBL/GenBank/DDBJ databases">
        <title>Draft genome sequences of novel Actinobacteria.</title>
        <authorList>
            <person name="Sahin N."/>
            <person name="Ay H."/>
            <person name="Saygin H."/>
        </authorList>
    </citation>
    <scope>NUCLEOTIDE SEQUENCE [LARGE SCALE GENOMIC DNA]</scope>
    <source>
        <strain evidence="6 7">JCM 13523</strain>
    </source>
</reference>
<dbReference type="PANTHER" id="PTHR12872">
    <property type="entry name" value="ALPHA-N-ACETYLGLUCOSAMINIDASE"/>
    <property type="match status" value="1"/>
</dbReference>
<dbReference type="Gene3D" id="3.30.379.10">
    <property type="entry name" value="Chitobiase/beta-hexosaminidase domain 2-like"/>
    <property type="match status" value="1"/>
</dbReference>
<gene>
    <name evidence="6" type="ORF">E1263_00065</name>
</gene>
<dbReference type="Pfam" id="PF12972">
    <property type="entry name" value="NAGLU_C"/>
    <property type="match status" value="1"/>
</dbReference>
<proteinExistence type="predicted"/>
<evidence type="ECO:0000259" key="4">
    <source>
        <dbReference type="Pfam" id="PF12971"/>
    </source>
</evidence>
<feature type="domain" description="Alpha-N-acetylglucosaminidase N-terminal" evidence="4">
    <location>
        <begin position="98"/>
        <end position="176"/>
    </location>
</feature>
<feature type="region of interest" description="Disordered" evidence="2">
    <location>
        <begin position="22"/>
        <end position="50"/>
    </location>
</feature>
<dbReference type="InterPro" id="IPR007781">
    <property type="entry name" value="NAGLU"/>
</dbReference>
<name>A0A4R4ZYF2_9ACTN</name>
<keyword evidence="7" id="KW-1185">Reference proteome</keyword>
<dbReference type="AlphaFoldDB" id="A0A4R4ZYF2"/>
<evidence type="ECO:0000259" key="3">
    <source>
        <dbReference type="Pfam" id="PF05089"/>
    </source>
</evidence>
<dbReference type="Proteomes" id="UP000295124">
    <property type="component" value="Unassembled WGS sequence"/>
</dbReference>
<evidence type="ECO:0000313" key="6">
    <source>
        <dbReference type="EMBL" id="TDD63386.1"/>
    </source>
</evidence>
<dbReference type="OrthoDB" id="9807519at2"/>
<evidence type="ECO:0000256" key="1">
    <source>
        <dbReference type="ARBA" id="ARBA00022801"/>
    </source>
</evidence>
<evidence type="ECO:0000259" key="5">
    <source>
        <dbReference type="Pfam" id="PF12972"/>
    </source>
</evidence>
<dbReference type="GO" id="GO:0005975">
    <property type="term" value="P:carbohydrate metabolic process"/>
    <property type="evidence" value="ECO:0007669"/>
    <property type="project" value="UniProtKB-ARBA"/>
</dbReference>
<dbReference type="InterPro" id="IPR024240">
    <property type="entry name" value="NAGLU_N"/>
</dbReference>
<evidence type="ECO:0000313" key="7">
    <source>
        <dbReference type="Proteomes" id="UP000295124"/>
    </source>
</evidence>
<dbReference type="InterPro" id="IPR024732">
    <property type="entry name" value="NAGLU_C"/>
</dbReference>